<sequence>MSVFCSFSRAWCDVPHTRYAASLLYDSSVYVNGCVNWLSTKKDTSHGNCHVVVSFKLQDRSWRITKVPFPVSDTEWGFINVGDTLGIATWFNVTEYHKSFAGEYLICVLKSCNHMMKMNTPSSKG</sequence>
<dbReference type="EMBL" id="JAAIUW010000012">
    <property type="protein sequence ID" value="KAF7807453.1"/>
    <property type="molecule type" value="Genomic_DNA"/>
</dbReference>
<name>A0A834W3R0_9FABA</name>
<organism evidence="1 2">
    <name type="scientific">Senna tora</name>
    <dbReference type="NCBI Taxonomy" id="362788"/>
    <lineage>
        <taxon>Eukaryota</taxon>
        <taxon>Viridiplantae</taxon>
        <taxon>Streptophyta</taxon>
        <taxon>Embryophyta</taxon>
        <taxon>Tracheophyta</taxon>
        <taxon>Spermatophyta</taxon>
        <taxon>Magnoliopsida</taxon>
        <taxon>eudicotyledons</taxon>
        <taxon>Gunneridae</taxon>
        <taxon>Pentapetalae</taxon>
        <taxon>rosids</taxon>
        <taxon>fabids</taxon>
        <taxon>Fabales</taxon>
        <taxon>Fabaceae</taxon>
        <taxon>Caesalpinioideae</taxon>
        <taxon>Cassia clade</taxon>
        <taxon>Senna</taxon>
    </lineage>
</organism>
<dbReference type="AlphaFoldDB" id="A0A834W3R0"/>
<gene>
    <name evidence="1" type="ORF">G2W53_039614</name>
</gene>
<protein>
    <submittedName>
        <fullName evidence="1">Uncharacterized protein</fullName>
    </submittedName>
</protein>
<dbReference type="Proteomes" id="UP000634136">
    <property type="component" value="Unassembled WGS sequence"/>
</dbReference>
<proteinExistence type="predicted"/>
<comment type="caution">
    <text evidence="1">The sequence shown here is derived from an EMBL/GenBank/DDBJ whole genome shotgun (WGS) entry which is preliminary data.</text>
</comment>
<evidence type="ECO:0000313" key="2">
    <source>
        <dbReference type="Proteomes" id="UP000634136"/>
    </source>
</evidence>
<keyword evidence="2" id="KW-1185">Reference proteome</keyword>
<evidence type="ECO:0000313" key="1">
    <source>
        <dbReference type="EMBL" id="KAF7807453.1"/>
    </source>
</evidence>
<reference evidence="1" key="1">
    <citation type="submission" date="2020-09" db="EMBL/GenBank/DDBJ databases">
        <title>Genome-Enabled Discovery of Anthraquinone Biosynthesis in Senna tora.</title>
        <authorList>
            <person name="Kang S.-H."/>
            <person name="Pandey R.P."/>
            <person name="Lee C.-M."/>
            <person name="Sim J.-S."/>
            <person name="Jeong J.-T."/>
            <person name="Choi B.-S."/>
            <person name="Jung M."/>
            <person name="Ginzburg D."/>
            <person name="Zhao K."/>
            <person name="Won S.Y."/>
            <person name="Oh T.-J."/>
            <person name="Yu Y."/>
            <person name="Kim N.-H."/>
            <person name="Lee O.R."/>
            <person name="Lee T.-H."/>
            <person name="Bashyal P."/>
            <person name="Kim T.-S."/>
            <person name="Lee W.-H."/>
            <person name="Kawkins C."/>
            <person name="Kim C.-K."/>
            <person name="Kim J.S."/>
            <person name="Ahn B.O."/>
            <person name="Rhee S.Y."/>
            <person name="Sohng J.K."/>
        </authorList>
    </citation>
    <scope>NUCLEOTIDE SEQUENCE</scope>
    <source>
        <tissue evidence="1">Leaf</tissue>
    </source>
</reference>
<accession>A0A834W3R0</accession>